<accession>A0AC61N9X4</accession>
<name>A0AC61N9X4_9CAUD</name>
<evidence type="ECO:0000313" key="2">
    <source>
        <dbReference type="Proteomes" id="UP000826192"/>
    </source>
</evidence>
<organism evidence="1 2">
    <name type="scientific">Stenotrophomonas phage BUCT627</name>
    <dbReference type="NCBI Taxonomy" id="2860377"/>
    <lineage>
        <taxon>Viruses</taxon>
        <taxon>Duplodnaviria</taxon>
        <taxon>Heunggongvirae</taxon>
        <taxon>Uroviricota</taxon>
        <taxon>Caudoviricetes</taxon>
        <taxon>Beaumontvirinae</taxon>
        <taxon>Bixiavirus</taxon>
        <taxon>Bixiavirus BUCT627</taxon>
    </lineage>
</organism>
<reference evidence="1" key="1">
    <citation type="submission" date="2021-06" db="EMBL/GenBank/DDBJ databases">
        <authorList>
            <person name="Tian F."/>
            <person name="Li J."/>
            <person name="Li F."/>
            <person name="Tong Y."/>
        </authorList>
    </citation>
    <scope>NUCLEOTIDE SEQUENCE</scope>
</reference>
<keyword evidence="2" id="KW-1185">Reference proteome</keyword>
<evidence type="ECO:0000313" key="1">
    <source>
        <dbReference type="EMBL" id="QYC96640.1"/>
    </source>
</evidence>
<dbReference type="Proteomes" id="UP000826192">
    <property type="component" value="Segment"/>
</dbReference>
<dbReference type="EMBL" id="MZ398240">
    <property type="protein sequence ID" value="QYC96640.1"/>
    <property type="molecule type" value="Genomic_DNA"/>
</dbReference>
<sequence length="63" mass="7364">MNIDLEKIANMKELLRAQMDVYAERISVLEKVPGEFPKVMIETYQEFILHTGRVLQAAHNPRH</sequence>
<proteinExistence type="predicted"/>
<protein>
    <submittedName>
        <fullName evidence="1">Uncharacterized protein</fullName>
    </submittedName>
</protein>